<evidence type="ECO:0000313" key="1">
    <source>
        <dbReference type="EMBL" id="GBN26205.1"/>
    </source>
</evidence>
<organism evidence="1 2">
    <name type="scientific">Araneus ventricosus</name>
    <name type="common">Orbweaver spider</name>
    <name type="synonym">Epeira ventricosa</name>
    <dbReference type="NCBI Taxonomy" id="182803"/>
    <lineage>
        <taxon>Eukaryota</taxon>
        <taxon>Metazoa</taxon>
        <taxon>Ecdysozoa</taxon>
        <taxon>Arthropoda</taxon>
        <taxon>Chelicerata</taxon>
        <taxon>Arachnida</taxon>
        <taxon>Araneae</taxon>
        <taxon>Araneomorphae</taxon>
        <taxon>Entelegynae</taxon>
        <taxon>Araneoidea</taxon>
        <taxon>Araneidae</taxon>
        <taxon>Araneus</taxon>
    </lineage>
</organism>
<dbReference type="EMBL" id="BGPR01007355">
    <property type="protein sequence ID" value="GBN26205.1"/>
    <property type="molecule type" value="Genomic_DNA"/>
</dbReference>
<keyword evidence="2" id="KW-1185">Reference proteome</keyword>
<sequence>EQHSKVFSLELGDYSLCCFKSHNPSNSSSNTRREEKTVPNKLIVKHVPPLSKIETDIKTMAQGVAKTQRRQCHRKLLSVKGIQSVV</sequence>
<evidence type="ECO:0000313" key="2">
    <source>
        <dbReference type="Proteomes" id="UP000499080"/>
    </source>
</evidence>
<proteinExistence type="predicted"/>
<reference evidence="1 2" key="1">
    <citation type="journal article" date="2019" name="Sci. Rep.">
        <title>Orb-weaving spider Araneus ventricosus genome elucidates the spidroin gene catalogue.</title>
        <authorList>
            <person name="Kono N."/>
            <person name="Nakamura H."/>
            <person name="Ohtoshi R."/>
            <person name="Moran D.A.P."/>
            <person name="Shinohara A."/>
            <person name="Yoshida Y."/>
            <person name="Fujiwara M."/>
            <person name="Mori M."/>
            <person name="Tomita M."/>
            <person name="Arakawa K."/>
        </authorList>
    </citation>
    <scope>NUCLEOTIDE SEQUENCE [LARGE SCALE GENOMIC DNA]</scope>
</reference>
<protein>
    <submittedName>
        <fullName evidence="1">Uncharacterized protein</fullName>
    </submittedName>
</protein>
<comment type="caution">
    <text evidence="1">The sequence shown here is derived from an EMBL/GenBank/DDBJ whole genome shotgun (WGS) entry which is preliminary data.</text>
</comment>
<dbReference type="AlphaFoldDB" id="A0A4Y2MGG7"/>
<dbReference type="Proteomes" id="UP000499080">
    <property type="component" value="Unassembled WGS sequence"/>
</dbReference>
<feature type="non-terminal residue" evidence="1">
    <location>
        <position position="1"/>
    </location>
</feature>
<name>A0A4Y2MGG7_ARAVE</name>
<accession>A0A4Y2MGG7</accession>
<gene>
    <name evidence="1" type="ORF">AVEN_62933-2_1</name>
</gene>